<evidence type="ECO:0000259" key="6">
    <source>
        <dbReference type="SMART" id="SM00900"/>
    </source>
</evidence>
<dbReference type="GO" id="GO:0009055">
    <property type="term" value="F:electron transfer activity"/>
    <property type="evidence" value="ECO:0007669"/>
    <property type="project" value="InterPro"/>
</dbReference>
<evidence type="ECO:0000256" key="3">
    <source>
        <dbReference type="ARBA" id="ARBA00022630"/>
    </source>
</evidence>
<evidence type="ECO:0000256" key="2">
    <source>
        <dbReference type="ARBA" id="ARBA00022553"/>
    </source>
</evidence>
<sequence>MAKLESTFRNMVLVLTSITLVAAVALGSVYNLTKEPIEASKRAKRENAIMEVLPPDVSIKGADTITIEGMPEPFYVYQAYAGDEFVGAAVQTYSKNGFSGEIKVMVGFDAKGNIINYSVLEQKETPGLGTKMVDWFKTEKGNQDIRGLNGAKNNLNVTKNGGEVDAITAATISSNAFLEAIRYAYGAYSQNYDGLTGATSVEKEVAQTN</sequence>
<dbReference type="AlphaFoldDB" id="A0A644ZG36"/>
<accession>A0A644ZG36</accession>
<proteinExistence type="inferred from homology"/>
<dbReference type="SMART" id="SM00900">
    <property type="entry name" value="FMN_bind"/>
    <property type="match status" value="1"/>
</dbReference>
<dbReference type="PANTHER" id="PTHR36118:SF1">
    <property type="entry name" value="ION-TRANSLOCATING OXIDOREDUCTASE COMPLEX SUBUNIT G"/>
    <property type="match status" value="1"/>
</dbReference>
<dbReference type="Gene3D" id="3.90.1010.20">
    <property type="match status" value="1"/>
</dbReference>
<evidence type="ECO:0000256" key="4">
    <source>
        <dbReference type="ARBA" id="ARBA00022643"/>
    </source>
</evidence>
<dbReference type="GO" id="GO:0022900">
    <property type="term" value="P:electron transport chain"/>
    <property type="evidence" value="ECO:0007669"/>
    <property type="project" value="InterPro"/>
</dbReference>
<name>A0A644ZG36_9ZZZZ</name>
<feature type="domain" description="FMN-binding" evidence="6">
    <location>
        <begin position="97"/>
        <end position="188"/>
    </location>
</feature>
<dbReference type="InterPro" id="IPR007329">
    <property type="entry name" value="FMN-bd"/>
</dbReference>
<dbReference type="InterPro" id="IPR010209">
    <property type="entry name" value="Ion_transpt_RnfG/RsxG"/>
</dbReference>
<evidence type="ECO:0000313" key="7">
    <source>
        <dbReference type="EMBL" id="MPM39677.1"/>
    </source>
</evidence>
<dbReference type="PANTHER" id="PTHR36118">
    <property type="entry name" value="ION-TRANSLOCATING OXIDOREDUCTASE COMPLEX SUBUNIT G"/>
    <property type="match status" value="1"/>
</dbReference>
<organism evidence="7">
    <name type="scientific">bioreactor metagenome</name>
    <dbReference type="NCBI Taxonomy" id="1076179"/>
    <lineage>
        <taxon>unclassified sequences</taxon>
        <taxon>metagenomes</taxon>
        <taxon>ecological metagenomes</taxon>
    </lineage>
</organism>
<gene>
    <name evidence="7" type="primary">rsxG_21</name>
    <name evidence="7" type="ORF">SDC9_86311</name>
</gene>
<keyword evidence="3" id="KW-0285">Flavoprotein</keyword>
<dbReference type="EMBL" id="VSSQ01008731">
    <property type="protein sequence ID" value="MPM39677.1"/>
    <property type="molecule type" value="Genomic_DNA"/>
</dbReference>
<keyword evidence="2" id="KW-0597">Phosphoprotein</keyword>
<dbReference type="NCBIfam" id="TIGR01947">
    <property type="entry name" value="rnfG"/>
    <property type="match status" value="1"/>
</dbReference>
<dbReference type="HAMAP" id="MF_00479">
    <property type="entry name" value="RsxG_RnfG"/>
    <property type="match status" value="1"/>
</dbReference>
<protein>
    <submittedName>
        <fullName evidence="7">Electron transport complex subunit RsxG</fullName>
    </submittedName>
</protein>
<keyword evidence="4" id="KW-0288">FMN</keyword>
<evidence type="ECO:0000256" key="1">
    <source>
        <dbReference type="ARBA" id="ARBA00022448"/>
    </source>
</evidence>
<evidence type="ECO:0000256" key="5">
    <source>
        <dbReference type="ARBA" id="ARBA00022982"/>
    </source>
</evidence>
<reference evidence="7" key="1">
    <citation type="submission" date="2019-08" db="EMBL/GenBank/DDBJ databases">
        <authorList>
            <person name="Kucharzyk K."/>
            <person name="Murdoch R.W."/>
            <person name="Higgins S."/>
            <person name="Loffler F."/>
        </authorList>
    </citation>
    <scope>NUCLEOTIDE SEQUENCE</scope>
</reference>
<dbReference type="GO" id="GO:0010181">
    <property type="term" value="F:FMN binding"/>
    <property type="evidence" value="ECO:0007669"/>
    <property type="project" value="InterPro"/>
</dbReference>
<comment type="caution">
    <text evidence="7">The sequence shown here is derived from an EMBL/GenBank/DDBJ whole genome shotgun (WGS) entry which is preliminary data.</text>
</comment>
<dbReference type="Pfam" id="PF04205">
    <property type="entry name" value="FMN_bind"/>
    <property type="match status" value="1"/>
</dbReference>
<dbReference type="GO" id="GO:0005886">
    <property type="term" value="C:plasma membrane"/>
    <property type="evidence" value="ECO:0007669"/>
    <property type="project" value="InterPro"/>
</dbReference>
<keyword evidence="1" id="KW-0813">Transport</keyword>
<dbReference type="PIRSF" id="PIRSF006091">
    <property type="entry name" value="E_trnsport_RnfG"/>
    <property type="match status" value="1"/>
</dbReference>
<keyword evidence="5" id="KW-0249">Electron transport</keyword>